<dbReference type="Proteomes" id="UP000184339">
    <property type="component" value="Unassembled WGS sequence"/>
</dbReference>
<dbReference type="GO" id="GO:0015423">
    <property type="term" value="F:ABC-type maltose transporter activity"/>
    <property type="evidence" value="ECO:0007669"/>
    <property type="project" value="TreeGrafter"/>
</dbReference>
<dbReference type="OrthoDB" id="5298774at2"/>
<dbReference type="InterPro" id="IPR008995">
    <property type="entry name" value="Mo/tungstate-bd_C_term_dom"/>
</dbReference>
<dbReference type="PROSITE" id="PS00211">
    <property type="entry name" value="ABC_TRANSPORTER_1"/>
    <property type="match status" value="1"/>
</dbReference>
<dbReference type="PROSITE" id="PS50893">
    <property type="entry name" value="ABC_TRANSPORTER_2"/>
    <property type="match status" value="1"/>
</dbReference>
<evidence type="ECO:0000256" key="6">
    <source>
        <dbReference type="ARBA" id="ARBA00023136"/>
    </source>
</evidence>
<reference evidence="9" key="1">
    <citation type="submission" date="2016-11" db="EMBL/GenBank/DDBJ databases">
        <authorList>
            <person name="Varghese N."/>
            <person name="Submissions S."/>
        </authorList>
    </citation>
    <scope>NUCLEOTIDE SEQUENCE [LARGE SCALE GENOMIC DNA]</scope>
    <source>
        <strain evidence="9">Sac-22</strain>
    </source>
</reference>
<keyword evidence="4" id="KW-0547">Nucleotide-binding</keyword>
<dbReference type="Gene3D" id="2.40.50.100">
    <property type="match status" value="1"/>
</dbReference>
<evidence type="ECO:0000313" key="9">
    <source>
        <dbReference type="Proteomes" id="UP000184339"/>
    </source>
</evidence>
<feature type="domain" description="ABC transporter" evidence="7">
    <location>
        <begin position="4"/>
        <end position="235"/>
    </location>
</feature>
<dbReference type="PANTHER" id="PTHR43875:SF3">
    <property type="entry name" value="MALTOSE_MALTODEXTRIN IMPORT ATP-BINDING PROTEIN MALK"/>
    <property type="match status" value="1"/>
</dbReference>
<dbReference type="InterPro" id="IPR040582">
    <property type="entry name" value="OB_MalK-like"/>
</dbReference>
<evidence type="ECO:0000259" key="7">
    <source>
        <dbReference type="PROSITE" id="PS50893"/>
    </source>
</evidence>
<dbReference type="InterPro" id="IPR047641">
    <property type="entry name" value="ABC_transpr_MalK/UgpC-like"/>
</dbReference>
<dbReference type="GO" id="GO:0005524">
    <property type="term" value="F:ATP binding"/>
    <property type="evidence" value="ECO:0007669"/>
    <property type="project" value="UniProtKB-KW"/>
</dbReference>
<evidence type="ECO:0000313" key="8">
    <source>
        <dbReference type="EMBL" id="SHM28601.1"/>
    </source>
</evidence>
<dbReference type="InterPro" id="IPR017871">
    <property type="entry name" value="ABC_transporter-like_CS"/>
</dbReference>
<dbReference type="STRING" id="551987.SAMN05192549_101197"/>
<organism evidence="8 9">
    <name type="scientific">Duganella sacchari</name>
    <dbReference type="NCBI Taxonomy" id="551987"/>
    <lineage>
        <taxon>Bacteria</taxon>
        <taxon>Pseudomonadati</taxon>
        <taxon>Pseudomonadota</taxon>
        <taxon>Betaproteobacteria</taxon>
        <taxon>Burkholderiales</taxon>
        <taxon>Oxalobacteraceae</taxon>
        <taxon>Telluria group</taxon>
        <taxon>Duganella</taxon>
    </lineage>
</organism>
<dbReference type="GO" id="GO:0016887">
    <property type="term" value="F:ATP hydrolysis activity"/>
    <property type="evidence" value="ECO:0007669"/>
    <property type="project" value="InterPro"/>
</dbReference>
<gene>
    <name evidence="8" type="ORF">SAMN05192549_101197</name>
</gene>
<keyword evidence="1" id="KW-0813">Transport</keyword>
<dbReference type="GO" id="GO:0055052">
    <property type="term" value="C:ATP-binding cassette (ABC) transporter complex, substrate-binding subunit-containing"/>
    <property type="evidence" value="ECO:0007669"/>
    <property type="project" value="TreeGrafter"/>
</dbReference>
<dbReference type="Pfam" id="PF00005">
    <property type="entry name" value="ABC_tran"/>
    <property type="match status" value="1"/>
</dbReference>
<dbReference type="InterPro" id="IPR015855">
    <property type="entry name" value="ABC_transpr_MalK-like"/>
</dbReference>
<evidence type="ECO:0000256" key="4">
    <source>
        <dbReference type="ARBA" id="ARBA00022741"/>
    </source>
</evidence>
<evidence type="ECO:0000256" key="2">
    <source>
        <dbReference type="ARBA" id="ARBA00022475"/>
    </source>
</evidence>
<dbReference type="InterPro" id="IPR003593">
    <property type="entry name" value="AAA+_ATPase"/>
</dbReference>
<proteinExistence type="predicted"/>
<keyword evidence="3" id="KW-0997">Cell inner membrane</keyword>
<dbReference type="SUPFAM" id="SSF50331">
    <property type="entry name" value="MOP-like"/>
    <property type="match status" value="1"/>
</dbReference>
<dbReference type="FunFam" id="3.40.50.300:FF:000042">
    <property type="entry name" value="Maltose/maltodextrin ABC transporter, ATP-binding protein"/>
    <property type="match status" value="1"/>
</dbReference>
<protein>
    <submittedName>
        <fullName evidence="8">Carbohydrate ABC transporter ATP-binding protein, CUT1 family</fullName>
    </submittedName>
</protein>
<dbReference type="RefSeq" id="WP_072780628.1">
    <property type="nucleotide sequence ID" value="NZ_FRCX01000001.1"/>
</dbReference>
<dbReference type="PANTHER" id="PTHR43875">
    <property type="entry name" value="MALTODEXTRIN IMPORT ATP-BINDING PROTEIN MSMX"/>
    <property type="match status" value="1"/>
</dbReference>
<dbReference type="SUPFAM" id="SSF52540">
    <property type="entry name" value="P-loop containing nucleoside triphosphate hydrolases"/>
    <property type="match status" value="1"/>
</dbReference>
<dbReference type="AlphaFoldDB" id="A0A1M7HJ88"/>
<keyword evidence="5 8" id="KW-0067">ATP-binding</keyword>
<dbReference type="Gene3D" id="2.40.50.140">
    <property type="entry name" value="Nucleic acid-binding proteins"/>
    <property type="match status" value="1"/>
</dbReference>
<dbReference type="InterPro" id="IPR012340">
    <property type="entry name" value="NA-bd_OB-fold"/>
</dbReference>
<accession>A0A1M7HJ88</accession>
<dbReference type="GO" id="GO:1990060">
    <property type="term" value="C:maltose transport complex"/>
    <property type="evidence" value="ECO:0007669"/>
    <property type="project" value="TreeGrafter"/>
</dbReference>
<keyword evidence="2" id="KW-1003">Cell membrane</keyword>
<dbReference type="NCBIfam" id="NF008653">
    <property type="entry name" value="PRK11650.1"/>
    <property type="match status" value="1"/>
</dbReference>
<evidence type="ECO:0000256" key="3">
    <source>
        <dbReference type="ARBA" id="ARBA00022519"/>
    </source>
</evidence>
<evidence type="ECO:0000256" key="1">
    <source>
        <dbReference type="ARBA" id="ARBA00022448"/>
    </source>
</evidence>
<dbReference type="SMART" id="SM00382">
    <property type="entry name" value="AAA"/>
    <property type="match status" value="1"/>
</dbReference>
<dbReference type="InterPro" id="IPR027417">
    <property type="entry name" value="P-loop_NTPase"/>
</dbReference>
<dbReference type="Pfam" id="PF17912">
    <property type="entry name" value="OB_MalK"/>
    <property type="match status" value="1"/>
</dbReference>
<dbReference type="Gene3D" id="3.40.50.300">
    <property type="entry name" value="P-loop containing nucleotide triphosphate hydrolases"/>
    <property type="match status" value="1"/>
</dbReference>
<evidence type="ECO:0000256" key="5">
    <source>
        <dbReference type="ARBA" id="ARBA00022840"/>
    </source>
</evidence>
<sequence>MAGVSLQELRKSYDGKTDVLAGIDLEIAHGEFVVLVGPSGCGKSTLLRMLCGLENITSGTMKIGDRVVNQLPPAERGIAMVFQSYALYPHMTVYQNMAFGLKVAGKDKAAIKQRIGEAAAILKIDHLLERLPRELSGGQRQRVAIGRAIVREPQLFLFDEPLSNLDAALRVQTRLEIAKLHRQLDATIVYVTHDQVEAMTLGDKIVVMHEGHIQQAGTPLDLYQQPRNLFVAGFIGSPRMNFLAATVVDAHAHGVTALLNSGETIRAAVDGSGLRAGDSITLGLRAEHISESRSGSEVFTGEVSVVEHLGEANYLYVSHEGREDVVIRGDGERHVAPGQCITFSAESTAFHVFDEKGQARRRLRPGNMVSAPRGLVRSA</sequence>
<keyword evidence="6" id="KW-0472">Membrane</keyword>
<dbReference type="CDD" id="cd03301">
    <property type="entry name" value="ABC_MalK_N"/>
    <property type="match status" value="1"/>
</dbReference>
<dbReference type="InterPro" id="IPR003439">
    <property type="entry name" value="ABC_transporter-like_ATP-bd"/>
</dbReference>
<keyword evidence="9" id="KW-1185">Reference proteome</keyword>
<dbReference type="EMBL" id="FRCX01000001">
    <property type="protein sequence ID" value="SHM28601.1"/>
    <property type="molecule type" value="Genomic_DNA"/>
</dbReference>
<name>A0A1M7HJ88_9BURK</name>